<name>A0A2S4VTU6_9BASI</name>
<dbReference type="EMBL" id="PKSM01000100">
    <property type="protein sequence ID" value="POW12952.1"/>
    <property type="molecule type" value="Genomic_DNA"/>
</dbReference>
<feature type="compositionally biased region" description="Basic and acidic residues" evidence="1">
    <location>
        <begin position="97"/>
        <end position="109"/>
    </location>
</feature>
<evidence type="ECO:0000313" key="2">
    <source>
        <dbReference type="EMBL" id="POW12952.1"/>
    </source>
</evidence>
<comment type="caution">
    <text evidence="2">The sequence shown here is derived from an EMBL/GenBank/DDBJ whole genome shotgun (WGS) entry which is preliminary data.</text>
</comment>
<organism evidence="2 3">
    <name type="scientific">Puccinia striiformis</name>
    <dbReference type="NCBI Taxonomy" id="27350"/>
    <lineage>
        <taxon>Eukaryota</taxon>
        <taxon>Fungi</taxon>
        <taxon>Dikarya</taxon>
        <taxon>Basidiomycota</taxon>
        <taxon>Pucciniomycotina</taxon>
        <taxon>Pucciniomycetes</taxon>
        <taxon>Pucciniales</taxon>
        <taxon>Pucciniaceae</taxon>
        <taxon>Puccinia</taxon>
    </lineage>
</organism>
<gene>
    <name evidence="2" type="ORF">PSHT_07913</name>
</gene>
<feature type="region of interest" description="Disordered" evidence="1">
    <location>
        <begin position="78"/>
        <end position="121"/>
    </location>
</feature>
<proteinExistence type="predicted"/>
<evidence type="ECO:0000256" key="1">
    <source>
        <dbReference type="SAM" id="MobiDB-lite"/>
    </source>
</evidence>
<accession>A0A2S4VTU6</accession>
<reference evidence="2 3" key="1">
    <citation type="submission" date="2017-12" db="EMBL/GenBank/DDBJ databases">
        <title>Gene loss provides genomic basis for host adaptation in cereal stripe rust fungi.</title>
        <authorList>
            <person name="Xia C."/>
        </authorList>
    </citation>
    <scope>NUCLEOTIDE SEQUENCE [LARGE SCALE GENOMIC DNA]</scope>
    <source>
        <strain evidence="2 3">93TX-2</strain>
    </source>
</reference>
<protein>
    <submittedName>
        <fullName evidence="2">Uncharacterized protein</fullName>
    </submittedName>
</protein>
<dbReference type="Proteomes" id="UP000238274">
    <property type="component" value="Unassembled WGS sequence"/>
</dbReference>
<dbReference type="VEuPathDB" id="FungiDB:PSHT_07913"/>
<dbReference type="VEuPathDB" id="FungiDB:PSTT_14697"/>
<evidence type="ECO:0000313" key="3">
    <source>
        <dbReference type="Proteomes" id="UP000238274"/>
    </source>
</evidence>
<keyword evidence="3" id="KW-1185">Reference proteome</keyword>
<dbReference type="AlphaFoldDB" id="A0A2S4VTU6"/>
<reference evidence="3" key="2">
    <citation type="journal article" date="2018" name="BMC Genomics">
        <title>Genomic insights into host adaptation between the wheat stripe rust pathogen (Puccinia striiformis f. sp. tritici) and the barley stripe rust pathogen (Puccinia striiformis f. sp. hordei).</title>
        <authorList>
            <person name="Xia C."/>
            <person name="Wang M."/>
            <person name="Yin C."/>
            <person name="Cornejo O.E."/>
            <person name="Hulbert S.H."/>
            <person name="Chen X."/>
        </authorList>
    </citation>
    <scope>NUCLEOTIDE SEQUENCE [LARGE SCALE GENOMIC DNA]</scope>
    <source>
        <strain evidence="3">93TX-2</strain>
    </source>
</reference>
<sequence>MNKKKTLHQRRDLQHTHRFKKLNETVKIEAQNLIVDYQRRQHSFFQQKDASAQKALRDTNNNVGQQNKPASKLYQSVTNTAETDDSTTDHSTGPPADDPKDPNTAERNEAPLISKADSTPWNICRSSRGSMLTCGCGGGRRGPREKIRAMADPRRSRGLLSADGRSRRRGYLTFVPSRWPSFAASGL</sequence>
<reference evidence="3" key="3">
    <citation type="journal article" date="2018" name="Mol. Plant Microbe Interact.">
        <title>Genome sequence resources for the wheat stripe rust pathogen (Puccinia striiformis f. sp. tritici) and the barley stripe rust pathogen (Puccinia striiformis f. sp. hordei).</title>
        <authorList>
            <person name="Xia C."/>
            <person name="Wang M."/>
            <person name="Yin C."/>
            <person name="Cornejo O.E."/>
            <person name="Hulbert S.H."/>
            <person name="Chen X."/>
        </authorList>
    </citation>
    <scope>NUCLEOTIDE SEQUENCE [LARGE SCALE GENOMIC DNA]</scope>
    <source>
        <strain evidence="3">93TX-2</strain>
    </source>
</reference>